<dbReference type="InterPro" id="IPR036249">
    <property type="entry name" value="Thioredoxin-like_sf"/>
</dbReference>
<sequence>MAQWKEITTNEEWEQLFAATTEQPIVVYKHSTACSISFIAMQEYEAYLSKTPNPDIEYVLVKVIESRPVSNQITEDTGLRHVSPQMLYIKNKEVVWDASHWNINEKRMTAALN</sequence>
<dbReference type="OrthoDB" id="677051at2"/>
<name>A0A1G4RU68_9BACL</name>
<proteinExistence type="predicted"/>
<dbReference type="Gene3D" id="3.40.30.10">
    <property type="entry name" value="Glutaredoxin"/>
    <property type="match status" value="1"/>
</dbReference>
<dbReference type="AlphaFoldDB" id="A0A1G4RU68"/>
<keyword evidence="2" id="KW-1185">Reference proteome</keyword>
<dbReference type="RefSeq" id="WP_090672846.1">
    <property type="nucleotide sequence ID" value="NZ_FMTT01000019.1"/>
</dbReference>
<organism evidence="1 2">
    <name type="scientific">Paenibacillus tianmuensis</name>
    <dbReference type="NCBI Taxonomy" id="624147"/>
    <lineage>
        <taxon>Bacteria</taxon>
        <taxon>Bacillati</taxon>
        <taxon>Bacillota</taxon>
        <taxon>Bacilli</taxon>
        <taxon>Bacillales</taxon>
        <taxon>Paenibacillaceae</taxon>
        <taxon>Paenibacillus</taxon>
    </lineage>
</organism>
<protein>
    <submittedName>
        <fullName evidence="1">Bacillithiol system protein YtxJ</fullName>
    </submittedName>
</protein>
<gene>
    <name evidence="1" type="ORF">SAMN04487970_101962</name>
</gene>
<evidence type="ECO:0000313" key="1">
    <source>
        <dbReference type="EMBL" id="SCW60434.1"/>
    </source>
</evidence>
<dbReference type="Proteomes" id="UP000198601">
    <property type="component" value="Unassembled WGS sequence"/>
</dbReference>
<dbReference type="InterPro" id="IPR022551">
    <property type="entry name" value="BrxC"/>
</dbReference>
<dbReference type="STRING" id="624147.SAMN04487970_101962"/>
<dbReference type="Pfam" id="PF11009">
    <property type="entry name" value="BrxC"/>
    <property type="match status" value="1"/>
</dbReference>
<evidence type="ECO:0000313" key="2">
    <source>
        <dbReference type="Proteomes" id="UP000198601"/>
    </source>
</evidence>
<dbReference type="NCBIfam" id="TIGR04019">
    <property type="entry name" value="B_thiol_YtxJ"/>
    <property type="match status" value="1"/>
</dbReference>
<accession>A0A1G4RU68</accession>
<reference evidence="2" key="1">
    <citation type="submission" date="2016-10" db="EMBL/GenBank/DDBJ databases">
        <authorList>
            <person name="Varghese N."/>
            <person name="Submissions S."/>
        </authorList>
    </citation>
    <scope>NUCLEOTIDE SEQUENCE [LARGE SCALE GENOMIC DNA]</scope>
    <source>
        <strain evidence="2">CGMCC 1.8946</strain>
    </source>
</reference>
<dbReference type="EMBL" id="FMTT01000019">
    <property type="protein sequence ID" value="SCW60434.1"/>
    <property type="molecule type" value="Genomic_DNA"/>
</dbReference>
<dbReference type="SUPFAM" id="SSF52833">
    <property type="entry name" value="Thioredoxin-like"/>
    <property type="match status" value="1"/>
</dbReference>